<comment type="caution">
    <text evidence="2">The sequence shown here is derived from an EMBL/GenBank/DDBJ whole genome shotgun (WGS) entry which is preliminary data.</text>
</comment>
<dbReference type="AlphaFoldDB" id="A0A9P4XNZ4"/>
<gene>
    <name evidence="2" type="ORF">CFAM422_002359</name>
</gene>
<evidence type="ECO:0000256" key="1">
    <source>
        <dbReference type="SAM" id="MobiDB-lite"/>
    </source>
</evidence>
<dbReference type="Proteomes" id="UP000801864">
    <property type="component" value="Unassembled WGS sequence"/>
</dbReference>
<proteinExistence type="predicted"/>
<sequence length="69" mass="7820">MNQRNRADTECNDLKSVDVSRAPERSSDNQEFATGERNGNGGDPTFLQVVKASRHSCLLRLIERRGWTK</sequence>
<dbReference type="EMBL" id="QLNT01000003">
    <property type="protein sequence ID" value="KAF3075562.1"/>
    <property type="molecule type" value="Genomic_DNA"/>
</dbReference>
<accession>A0A9P4XNZ4</accession>
<protein>
    <submittedName>
        <fullName evidence="2">Uncharacterized protein</fullName>
    </submittedName>
</protein>
<reference evidence="2 3" key="1">
    <citation type="submission" date="2018-06" db="EMBL/GenBank/DDBJ databases">
        <title>Genome analysis of cellulolytic fungus Trichoderma lentiforme CFAM-422.</title>
        <authorList>
            <person name="Steindorff A.S."/>
            <person name="Formighieri E.F."/>
            <person name="Midorikawa G.E.O."/>
            <person name="Tamietti M.S."/>
            <person name="Ramos E.Z."/>
            <person name="Silva A.S."/>
            <person name="Bon E.P.S."/>
            <person name="Mendes T.D."/>
            <person name="Damaso M.C.T."/>
            <person name="Favaro L.C.L."/>
        </authorList>
    </citation>
    <scope>NUCLEOTIDE SEQUENCE [LARGE SCALE GENOMIC DNA]</scope>
    <source>
        <strain evidence="2 3">CFAM-422</strain>
    </source>
</reference>
<feature type="compositionally biased region" description="Basic and acidic residues" evidence="1">
    <location>
        <begin position="1"/>
        <end position="28"/>
    </location>
</feature>
<organism evidence="2 3">
    <name type="scientific">Trichoderma lentiforme</name>
    <dbReference type="NCBI Taxonomy" id="1567552"/>
    <lineage>
        <taxon>Eukaryota</taxon>
        <taxon>Fungi</taxon>
        <taxon>Dikarya</taxon>
        <taxon>Ascomycota</taxon>
        <taxon>Pezizomycotina</taxon>
        <taxon>Sordariomycetes</taxon>
        <taxon>Hypocreomycetidae</taxon>
        <taxon>Hypocreales</taxon>
        <taxon>Hypocreaceae</taxon>
        <taxon>Trichoderma</taxon>
    </lineage>
</organism>
<evidence type="ECO:0000313" key="3">
    <source>
        <dbReference type="Proteomes" id="UP000801864"/>
    </source>
</evidence>
<feature type="region of interest" description="Disordered" evidence="1">
    <location>
        <begin position="1"/>
        <end position="44"/>
    </location>
</feature>
<keyword evidence="3" id="KW-1185">Reference proteome</keyword>
<evidence type="ECO:0000313" key="2">
    <source>
        <dbReference type="EMBL" id="KAF3075562.1"/>
    </source>
</evidence>
<name>A0A9P4XNZ4_9HYPO</name>